<evidence type="ECO:0000313" key="3">
    <source>
        <dbReference type="Proteomes" id="UP000324222"/>
    </source>
</evidence>
<reference evidence="2 3" key="1">
    <citation type="submission" date="2019-05" db="EMBL/GenBank/DDBJ databases">
        <title>Another draft genome of Portunus trituberculatus and its Hox gene families provides insights of decapod evolution.</title>
        <authorList>
            <person name="Jeong J.-H."/>
            <person name="Song I."/>
            <person name="Kim S."/>
            <person name="Choi T."/>
            <person name="Kim D."/>
            <person name="Ryu S."/>
            <person name="Kim W."/>
        </authorList>
    </citation>
    <scope>NUCLEOTIDE SEQUENCE [LARGE SCALE GENOMIC DNA]</scope>
    <source>
        <tissue evidence="2">Muscle</tissue>
    </source>
</reference>
<keyword evidence="1" id="KW-0472">Membrane</keyword>
<evidence type="ECO:0000313" key="2">
    <source>
        <dbReference type="EMBL" id="MPC08214.1"/>
    </source>
</evidence>
<evidence type="ECO:0000256" key="1">
    <source>
        <dbReference type="SAM" id="Phobius"/>
    </source>
</evidence>
<dbReference type="Proteomes" id="UP000324222">
    <property type="component" value="Unassembled WGS sequence"/>
</dbReference>
<keyword evidence="1" id="KW-1133">Transmembrane helix</keyword>
<accession>A0A5B7CHJ6</accession>
<keyword evidence="1" id="KW-0812">Transmembrane</keyword>
<sequence>MERRDNKRRNTWCDEEERSVMKLRKRQERRRGVAMMMKQTAPSFGGSLGQAAFQGVVCGAMWRLAGVRCHKQPAKSQQVSRLFLVCVPLRLLHFITSRARQIQTLTTSQFYVVVVVVVVVVVRQSDKISTLLTEETLLKTPLIISVALENSRGERAKCF</sequence>
<organism evidence="2 3">
    <name type="scientific">Portunus trituberculatus</name>
    <name type="common">Swimming crab</name>
    <name type="synonym">Neptunus trituberculatus</name>
    <dbReference type="NCBI Taxonomy" id="210409"/>
    <lineage>
        <taxon>Eukaryota</taxon>
        <taxon>Metazoa</taxon>
        <taxon>Ecdysozoa</taxon>
        <taxon>Arthropoda</taxon>
        <taxon>Crustacea</taxon>
        <taxon>Multicrustacea</taxon>
        <taxon>Malacostraca</taxon>
        <taxon>Eumalacostraca</taxon>
        <taxon>Eucarida</taxon>
        <taxon>Decapoda</taxon>
        <taxon>Pleocyemata</taxon>
        <taxon>Brachyura</taxon>
        <taxon>Eubrachyura</taxon>
        <taxon>Portunoidea</taxon>
        <taxon>Portunidae</taxon>
        <taxon>Portuninae</taxon>
        <taxon>Portunus</taxon>
    </lineage>
</organism>
<feature type="transmembrane region" description="Helical" evidence="1">
    <location>
        <begin position="102"/>
        <end position="122"/>
    </location>
</feature>
<dbReference type="AlphaFoldDB" id="A0A5B7CHJ6"/>
<name>A0A5B7CHJ6_PORTR</name>
<comment type="caution">
    <text evidence="2">The sequence shown here is derived from an EMBL/GenBank/DDBJ whole genome shotgun (WGS) entry which is preliminary data.</text>
</comment>
<protein>
    <submittedName>
        <fullName evidence="2">Uncharacterized protein</fullName>
    </submittedName>
</protein>
<gene>
    <name evidence="2" type="ORF">E2C01_000791</name>
</gene>
<dbReference type="EMBL" id="VSRR010000021">
    <property type="protein sequence ID" value="MPC08214.1"/>
    <property type="molecule type" value="Genomic_DNA"/>
</dbReference>
<keyword evidence="3" id="KW-1185">Reference proteome</keyword>
<proteinExistence type="predicted"/>